<keyword evidence="1" id="KW-1133">Transmembrane helix</keyword>
<organism evidence="2 3">
    <name type="scientific">Gemmatimonas phototrophica</name>
    <dbReference type="NCBI Taxonomy" id="1379270"/>
    <lineage>
        <taxon>Bacteria</taxon>
        <taxon>Pseudomonadati</taxon>
        <taxon>Gemmatimonadota</taxon>
        <taxon>Gemmatimonadia</taxon>
        <taxon>Gemmatimonadales</taxon>
        <taxon>Gemmatimonadaceae</taxon>
        <taxon>Gemmatimonas</taxon>
    </lineage>
</organism>
<dbReference type="EMBL" id="CP011454">
    <property type="protein sequence ID" value="AMW05253.1"/>
    <property type="molecule type" value="Genomic_DNA"/>
</dbReference>
<dbReference type="AlphaFoldDB" id="A0A143BKV7"/>
<reference evidence="2 3" key="2">
    <citation type="journal article" date="2016" name="Environ. Microbiol. Rep.">
        <title>Metagenomic evidence for the presence of phototrophic Gemmatimonadetes bacteria in diverse environments.</title>
        <authorList>
            <person name="Zeng Y."/>
            <person name="Baumbach J."/>
            <person name="Barbosa E.G."/>
            <person name="Azevedo V."/>
            <person name="Zhang C."/>
            <person name="Koblizek M."/>
        </authorList>
    </citation>
    <scope>NUCLEOTIDE SEQUENCE [LARGE SCALE GENOMIC DNA]</scope>
    <source>
        <strain evidence="2 3">AP64</strain>
    </source>
</reference>
<feature type="transmembrane region" description="Helical" evidence="1">
    <location>
        <begin position="6"/>
        <end position="30"/>
    </location>
</feature>
<feature type="transmembrane region" description="Helical" evidence="1">
    <location>
        <begin position="42"/>
        <end position="64"/>
    </location>
</feature>
<feature type="transmembrane region" description="Helical" evidence="1">
    <location>
        <begin position="105"/>
        <end position="122"/>
    </location>
</feature>
<dbReference type="KEGG" id="gph:GEMMAAP_11430"/>
<reference evidence="2 3" key="1">
    <citation type="journal article" date="2014" name="Proc. Natl. Acad. Sci. U.S.A.">
        <title>Functional type 2 photosynthetic reaction centers found in the rare bacterial phylum Gemmatimonadetes.</title>
        <authorList>
            <person name="Zeng Y."/>
            <person name="Feng F."/>
            <person name="Medova H."/>
            <person name="Dean J."/>
            <person name="Koblizek M."/>
        </authorList>
    </citation>
    <scope>NUCLEOTIDE SEQUENCE [LARGE SCALE GENOMIC DNA]</scope>
    <source>
        <strain evidence="2 3">AP64</strain>
    </source>
</reference>
<name>A0A143BKV7_9BACT</name>
<gene>
    <name evidence="2" type="ORF">GEMMAAP_11430</name>
</gene>
<evidence type="ECO:0000256" key="1">
    <source>
        <dbReference type="SAM" id="Phobius"/>
    </source>
</evidence>
<dbReference type="STRING" id="1379270.GEMMAAP_11430"/>
<sequence length="125" mass="13463">MFPRDFYEILHIIGIAMLFLAIGGVATHAANGGNKATSQTRGLMGTVHGLGALLILVGGFGMLARIGFAHGTNFPGWLWVKIVVWLVLSAIVLLPYRKPALAKPFIFLLPLLAGVAVYMALYKPF</sequence>
<proteinExistence type="predicted"/>
<dbReference type="Proteomes" id="UP000076404">
    <property type="component" value="Chromosome"/>
</dbReference>
<dbReference type="OrthoDB" id="5517151at2"/>
<dbReference type="eggNOG" id="ENOG5033IDK">
    <property type="taxonomic scope" value="Bacteria"/>
</dbReference>
<accession>A0A143BKV7</accession>
<keyword evidence="1" id="KW-0812">Transmembrane</keyword>
<evidence type="ECO:0000313" key="2">
    <source>
        <dbReference type="EMBL" id="AMW05253.1"/>
    </source>
</evidence>
<dbReference type="RefSeq" id="WP_026849653.1">
    <property type="nucleotide sequence ID" value="NZ_CP011454.1"/>
</dbReference>
<protein>
    <submittedName>
        <fullName evidence="2">Membrane protein</fullName>
    </submittedName>
</protein>
<keyword evidence="3" id="KW-1185">Reference proteome</keyword>
<feature type="transmembrane region" description="Helical" evidence="1">
    <location>
        <begin position="76"/>
        <end position="96"/>
    </location>
</feature>
<evidence type="ECO:0000313" key="3">
    <source>
        <dbReference type="Proteomes" id="UP000076404"/>
    </source>
</evidence>
<keyword evidence="1" id="KW-0472">Membrane</keyword>